<proteinExistence type="predicted"/>
<dbReference type="Pfam" id="PF13416">
    <property type="entry name" value="SBP_bac_8"/>
    <property type="match status" value="1"/>
</dbReference>
<evidence type="ECO:0000313" key="3">
    <source>
        <dbReference type="Proteomes" id="UP001271769"/>
    </source>
</evidence>
<dbReference type="Gene3D" id="3.40.190.10">
    <property type="entry name" value="Periplasmic binding protein-like II"/>
    <property type="match status" value="2"/>
</dbReference>
<dbReference type="PANTHER" id="PTHR30222">
    <property type="entry name" value="SPERMIDINE/PUTRESCINE-BINDING PERIPLASMIC PROTEIN"/>
    <property type="match status" value="1"/>
</dbReference>
<protein>
    <submittedName>
        <fullName evidence="2">PotD/PotF family extracellular solute-binding protein</fullName>
    </submittedName>
</protein>
<keyword evidence="1" id="KW-0732">Signal</keyword>
<dbReference type="InterPro" id="IPR006059">
    <property type="entry name" value="SBP"/>
</dbReference>
<name>A0ABU5E2B9_9PROT</name>
<keyword evidence="3" id="KW-1185">Reference proteome</keyword>
<comment type="caution">
    <text evidence="2">The sequence shown here is derived from an EMBL/GenBank/DDBJ whole genome shotgun (WGS) entry which is preliminary data.</text>
</comment>
<accession>A0ABU5E2B9</accession>
<gene>
    <name evidence="2" type="ORF">SMD31_17515</name>
</gene>
<evidence type="ECO:0000256" key="1">
    <source>
        <dbReference type="ARBA" id="ARBA00022729"/>
    </source>
</evidence>
<sequence length="387" mass="42949">MSSFKQSRRNFMQNSALMAAAFATTGTLGLRQAFADRSKELNILCWEGYNSAQVLDPFRESSGATVKAESLTNDPTMINRLRAGETNVWDLINVNNPWARKIMFPEKLIQPLDRAKMEPYFAKMAPDFKPPYKWAMDDSGEQLIGMAQRYGPYSFVVNTDKVSRATAEDQGWDLWNDAKNDKKYGVLESDDWNVFNICCIAGFDPFREHTPEEIAKFTETAKRVFKGAKVVGDIATMNQALVSGEIDFHMTGGTYSASPARADGNANIRAITPNKGPMAGGKGGISWIEITSVVNNPDVSPLAVQFLEYVQDPKVAHTVAFAEGTFNPVAQMGNPECFSLFTKEELDAIQYDSLEEEMARSVEYDIVPDYDKLLDIMTAAKREASGG</sequence>
<organism evidence="2 3">
    <name type="scientific">Dongia rigui</name>
    <dbReference type="NCBI Taxonomy" id="940149"/>
    <lineage>
        <taxon>Bacteria</taxon>
        <taxon>Pseudomonadati</taxon>
        <taxon>Pseudomonadota</taxon>
        <taxon>Alphaproteobacteria</taxon>
        <taxon>Rhodospirillales</taxon>
        <taxon>Dongiaceae</taxon>
        <taxon>Dongia</taxon>
    </lineage>
</organism>
<dbReference type="RefSeq" id="WP_320502216.1">
    <property type="nucleotide sequence ID" value="NZ_JAXCLX010000003.1"/>
</dbReference>
<dbReference type="PANTHER" id="PTHR30222:SF17">
    <property type="entry name" value="SPERMIDINE_PUTRESCINE-BINDING PERIPLASMIC PROTEIN"/>
    <property type="match status" value="1"/>
</dbReference>
<dbReference type="SUPFAM" id="SSF53850">
    <property type="entry name" value="Periplasmic binding protein-like II"/>
    <property type="match status" value="1"/>
</dbReference>
<dbReference type="InterPro" id="IPR019546">
    <property type="entry name" value="TAT_signal_bac_arc"/>
</dbReference>
<dbReference type="InterPro" id="IPR006311">
    <property type="entry name" value="TAT_signal"/>
</dbReference>
<dbReference type="PROSITE" id="PS51318">
    <property type="entry name" value="TAT"/>
    <property type="match status" value="1"/>
</dbReference>
<reference evidence="2 3" key="1">
    <citation type="journal article" date="2013" name="Antonie Van Leeuwenhoek">
        <title>Dongia rigui sp. nov., isolated from freshwater of a large wetland in Korea.</title>
        <authorList>
            <person name="Baik K.S."/>
            <person name="Hwang Y.M."/>
            <person name="Choi J.S."/>
            <person name="Kwon J."/>
            <person name="Seong C.N."/>
        </authorList>
    </citation>
    <scope>NUCLEOTIDE SEQUENCE [LARGE SCALE GENOMIC DNA]</scope>
    <source>
        <strain evidence="2 3">04SU4-P</strain>
    </source>
</reference>
<evidence type="ECO:0000313" key="2">
    <source>
        <dbReference type="EMBL" id="MDY0873743.1"/>
    </source>
</evidence>
<dbReference type="EMBL" id="JAXCLX010000003">
    <property type="protein sequence ID" value="MDY0873743.1"/>
    <property type="molecule type" value="Genomic_DNA"/>
</dbReference>
<dbReference type="Proteomes" id="UP001271769">
    <property type="component" value="Unassembled WGS sequence"/>
</dbReference>
<dbReference type="NCBIfam" id="TIGR01409">
    <property type="entry name" value="TAT_signal_seq"/>
    <property type="match status" value="1"/>
</dbReference>